<dbReference type="Gene3D" id="1.20.1720.10">
    <property type="entry name" value="Multidrug resistance protein D"/>
    <property type="match status" value="1"/>
</dbReference>
<keyword evidence="2" id="KW-0813">Transport</keyword>
<feature type="transmembrane region" description="Helical" evidence="6">
    <location>
        <begin position="406"/>
        <end position="427"/>
    </location>
</feature>
<comment type="subcellular location">
    <subcellularLocation>
        <location evidence="1">Cell membrane</location>
        <topology evidence="1">Multi-pass membrane protein</topology>
    </subcellularLocation>
</comment>
<feature type="transmembrane region" description="Helical" evidence="6">
    <location>
        <begin position="105"/>
        <end position="125"/>
    </location>
</feature>
<organism evidence="8 9">
    <name type="scientific">Bacillus zhangzhouensis</name>
    <dbReference type="NCBI Taxonomy" id="1178540"/>
    <lineage>
        <taxon>Bacteria</taxon>
        <taxon>Bacillati</taxon>
        <taxon>Bacillota</taxon>
        <taxon>Bacilli</taxon>
        <taxon>Bacillales</taxon>
        <taxon>Bacillaceae</taxon>
        <taxon>Bacillus</taxon>
    </lineage>
</organism>
<dbReference type="GO" id="GO:0005886">
    <property type="term" value="C:plasma membrane"/>
    <property type="evidence" value="ECO:0007669"/>
    <property type="project" value="UniProtKB-SubCell"/>
</dbReference>
<dbReference type="Gene3D" id="1.20.1250.20">
    <property type="entry name" value="MFS general substrate transporter like domains"/>
    <property type="match status" value="1"/>
</dbReference>
<dbReference type="CDD" id="cd17321">
    <property type="entry name" value="MFS_MMR_MDR_like"/>
    <property type="match status" value="1"/>
</dbReference>
<accession>A0A081LER6</accession>
<dbReference type="RefSeq" id="WP_034318692.1">
    <property type="nucleotide sequence ID" value="NZ_JOTP01000003.1"/>
</dbReference>
<dbReference type="Pfam" id="PF07690">
    <property type="entry name" value="MFS_1"/>
    <property type="match status" value="1"/>
</dbReference>
<keyword evidence="9" id="KW-1185">Reference proteome</keyword>
<keyword evidence="5 6" id="KW-0472">Membrane</keyword>
<dbReference type="InterPro" id="IPR020846">
    <property type="entry name" value="MFS_dom"/>
</dbReference>
<dbReference type="InterPro" id="IPR036259">
    <property type="entry name" value="MFS_trans_sf"/>
</dbReference>
<dbReference type="eggNOG" id="COG2814">
    <property type="taxonomic scope" value="Bacteria"/>
</dbReference>
<feature type="transmembrane region" description="Helical" evidence="6">
    <location>
        <begin position="162"/>
        <end position="183"/>
    </location>
</feature>
<evidence type="ECO:0000256" key="1">
    <source>
        <dbReference type="ARBA" id="ARBA00004651"/>
    </source>
</evidence>
<name>A0A081LER6_9BACI</name>
<feature type="transmembrane region" description="Helical" evidence="6">
    <location>
        <begin position="42"/>
        <end position="63"/>
    </location>
</feature>
<feature type="transmembrane region" description="Helical" evidence="6">
    <location>
        <begin position="75"/>
        <end position="99"/>
    </location>
</feature>
<proteinExistence type="predicted"/>
<dbReference type="PANTHER" id="PTHR42718">
    <property type="entry name" value="MAJOR FACILITATOR SUPERFAMILY MULTIDRUG TRANSPORTER MFSC"/>
    <property type="match status" value="1"/>
</dbReference>
<evidence type="ECO:0000256" key="4">
    <source>
        <dbReference type="ARBA" id="ARBA00022989"/>
    </source>
</evidence>
<gene>
    <name evidence="8" type="ORF">BA70_11485</name>
</gene>
<comment type="caution">
    <text evidence="8">The sequence shown here is derived from an EMBL/GenBank/DDBJ whole genome shotgun (WGS) entry which is preliminary data.</text>
</comment>
<evidence type="ECO:0000313" key="8">
    <source>
        <dbReference type="EMBL" id="KEP27742.1"/>
    </source>
</evidence>
<evidence type="ECO:0000256" key="6">
    <source>
        <dbReference type="SAM" id="Phobius"/>
    </source>
</evidence>
<feature type="transmembrane region" description="Helical" evidence="6">
    <location>
        <begin position="223"/>
        <end position="240"/>
    </location>
</feature>
<dbReference type="EMBL" id="JOTP01000003">
    <property type="protein sequence ID" value="KEP27742.1"/>
    <property type="molecule type" value="Genomic_DNA"/>
</dbReference>
<keyword evidence="4 6" id="KW-1133">Transmembrane helix</keyword>
<feature type="domain" description="Major facilitator superfamily (MFS) profile" evidence="7">
    <location>
        <begin position="9"/>
        <end position="436"/>
    </location>
</feature>
<feature type="transmembrane region" description="Helical" evidence="6">
    <location>
        <begin position="137"/>
        <end position="156"/>
    </location>
</feature>
<dbReference type="Proteomes" id="UP000028091">
    <property type="component" value="Unassembled WGS sequence"/>
</dbReference>
<evidence type="ECO:0000256" key="2">
    <source>
        <dbReference type="ARBA" id="ARBA00022448"/>
    </source>
</evidence>
<dbReference type="GO" id="GO:0022857">
    <property type="term" value="F:transmembrane transporter activity"/>
    <property type="evidence" value="ECO:0007669"/>
    <property type="project" value="InterPro"/>
</dbReference>
<dbReference type="OrthoDB" id="102502at2"/>
<evidence type="ECO:0000313" key="9">
    <source>
        <dbReference type="Proteomes" id="UP000028091"/>
    </source>
</evidence>
<dbReference type="AlphaFoldDB" id="A0A081LER6"/>
<dbReference type="SUPFAM" id="SSF103473">
    <property type="entry name" value="MFS general substrate transporter"/>
    <property type="match status" value="1"/>
</dbReference>
<sequence>MRLKKESLIIYSLLLGAILVPVNSTMIAVALSSISTYYEQSISNITWVVTIYLIVMAVTQPIAGKLGDIYGHRNMYLVGVMLFLIGSIGCAFAPNLAFLITFRSIQAAGGAILTPNSIALIRATVSPEKLSKTMGYFGFGAGIGAALGPFIGSILIQSFDWHSIFLVNIPFLFLTLVTGVLLIPKIKHTRLQASVDIIGSLYLTIGIATLILCTKSQVLNEYLVYGILALIVIPLFFKHIRKVKNPIIVLSLFKNSAFTNANLSIMLSNFVMYAILLIMPLFMEQQLALSHTQSGIILSVFSLCMSISGLLGAKLHPIKGAKKMIRFSFLCLTLSGIMLITLNSYPSLPLLIITLVAGGISSGIGMTSMQMASLTSVDQNLSGSASGIFSTFRYFGSIISSTLIGILSGFQALFIVLMGAGILGFLLSQRIKTKSTSPSSGHSA</sequence>
<keyword evidence="3 6" id="KW-0812">Transmembrane</keyword>
<dbReference type="PROSITE" id="PS50850">
    <property type="entry name" value="MFS"/>
    <property type="match status" value="1"/>
</dbReference>
<evidence type="ECO:0000259" key="7">
    <source>
        <dbReference type="PROSITE" id="PS50850"/>
    </source>
</evidence>
<protein>
    <submittedName>
        <fullName evidence="8">MFS transporter</fullName>
    </submittedName>
</protein>
<feature type="transmembrane region" description="Helical" evidence="6">
    <location>
        <begin position="195"/>
        <end position="217"/>
    </location>
</feature>
<feature type="transmembrane region" description="Helical" evidence="6">
    <location>
        <begin position="261"/>
        <end position="283"/>
    </location>
</feature>
<dbReference type="InterPro" id="IPR011701">
    <property type="entry name" value="MFS"/>
</dbReference>
<feature type="transmembrane region" description="Helical" evidence="6">
    <location>
        <begin position="295"/>
        <end position="313"/>
    </location>
</feature>
<reference evidence="8 9" key="1">
    <citation type="submission" date="2012-09" db="EMBL/GenBank/DDBJ databases">
        <title>Genome Sequence of Bacillus sp. DW5-4.</title>
        <authorList>
            <person name="Lai Q."/>
            <person name="Liu Y."/>
            <person name="Shao Z."/>
        </authorList>
    </citation>
    <scope>NUCLEOTIDE SEQUENCE [LARGE SCALE GENOMIC DNA]</scope>
    <source>
        <strain evidence="8 9">DW5-4</strain>
    </source>
</reference>
<evidence type="ECO:0000256" key="5">
    <source>
        <dbReference type="ARBA" id="ARBA00023136"/>
    </source>
</evidence>
<evidence type="ECO:0000256" key="3">
    <source>
        <dbReference type="ARBA" id="ARBA00022692"/>
    </source>
</evidence>
<feature type="transmembrane region" description="Helical" evidence="6">
    <location>
        <begin position="348"/>
        <end position="369"/>
    </location>
</feature>
<dbReference type="PANTHER" id="PTHR42718:SF9">
    <property type="entry name" value="MAJOR FACILITATOR SUPERFAMILY MULTIDRUG TRANSPORTER MFSC"/>
    <property type="match status" value="1"/>
</dbReference>